<dbReference type="Proteomes" id="UP000188268">
    <property type="component" value="Unassembled WGS sequence"/>
</dbReference>
<keyword evidence="2" id="KW-1185">Reference proteome</keyword>
<organism evidence="1 2">
    <name type="scientific">Corchorus capsularis</name>
    <name type="common">Jute</name>
    <dbReference type="NCBI Taxonomy" id="210143"/>
    <lineage>
        <taxon>Eukaryota</taxon>
        <taxon>Viridiplantae</taxon>
        <taxon>Streptophyta</taxon>
        <taxon>Embryophyta</taxon>
        <taxon>Tracheophyta</taxon>
        <taxon>Spermatophyta</taxon>
        <taxon>Magnoliopsida</taxon>
        <taxon>eudicotyledons</taxon>
        <taxon>Gunneridae</taxon>
        <taxon>Pentapetalae</taxon>
        <taxon>rosids</taxon>
        <taxon>malvids</taxon>
        <taxon>Malvales</taxon>
        <taxon>Malvaceae</taxon>
        <taxon>Grewioideae</taxon>
        <taxon>Apeibeae</taxon>
        <taxon>Corchorus</taxon>
    </lineage>
</organism>
<protein>
    <submittedName>
        <fullName evidence="1">Uncharacterized protein</fullName>
    </submittedName>
</protein>
<evidence type="ECO:0000313" key="1">
    <source>
        <dbReference type="EMBL" id="OMO99489.1"/>
    </source>
</evidence>
<reference evidence="1 2" key="1">
    <citation type="submission" date="2013-09" db="EMBL/GenBank/DDBJ databases">
        <title>Corchorus capsularis genome sequencing.</title>
        <authorList>
            <person name="Alam M."/>
            <person name="Haque M.S."/>
            <person name="Islam M.S."/>
            <person name="Emdad E.M."/>
            <person name="Islam M.M."/>
            <person name="Ahmed B."/>
            <person name="Halim A."/>
            <person name="Hossen Q.M.M."/>
            <person name="Hossain M.Z."/>
            <person name="Ahmed R."/>
            <person name="Khan M.M."/>
            <person name="Islam R."/>
            <person name="Rashid M.M."/>
            <person name="Khan S.A."/>
            <person name="Rahman M.S."/>
            <person name="Alam M."/>
        </authorList>
    </citation>
    <scope>NUCLEOTIDE SEQUENCE [LARGE SCALE GENOMIC DNA]</scope>
    <source>
        <strain evidence="2">cv. CVL-1</strain>
        <tissue evidence="1">Whole seedling</tissue>
    </source>
</reference>
<accession>A0A1R3JX98</accession>
<dbReference type="AlphaFoldDB" id="A0A1R3JX98"/>
<dbReference type="Gramene" id="OMO99489">
    <property type="protein sequence ID" value="OMO99489"/>
    <property type="gene ID" value="CCACVL1_03777"/>
</dbReference>
<comment type="caution">
    <text evidence="1">The sequence shown here is derived from an EMBL/GenBank/DDBJ whole genome shotgun (WGS) entry which is preliminary data.</text>
</comment>
<gene>
    <name evidence="1" type="ORF">CCACVL1_03777</name>
</gene>
<evidence type="ECO:0000313" key="2">
    <source>
        <dbReference type="Proteomes" id="UP000188268"/>
    </source>
</evidence>
<name>A0A1R3JX98_COCAP</name>
<proteinExistence type="predicted"/>
<dbReference type="EMBL" id="AWWV01006862">
    <property type="protein sequence ID" value="OMO99489.1"/>
    <property type="molecule type" value="Genomic_DNA"/>
</dbReference>
<sequence>MDKLTFCTKIGPIFDHEFSLKRSSSSLSFWILRTLKKKLSFSLSEEHTP</sequence>